<dbReference type="GO" id="GO:0016051">
    <property type="term" value="P:carbohydrate biosynthetic process"/>
    <property type="evidence" value="ECO:0007669"/>
    <property type="project" value="InterPro"/>
</dbReference>
<dbReference type="GO" id="GO:0000139">
    <property type="term" value="C:Golgi membrane"/>
    <property type="evidence" value="ECO:0007669"/>
    <property type="project" value="UniProtKB-SubCell"/>
</dbReference>
<proteinExistence type="inferred from homology"/>
<evidence type="ECO:0000313" key="10">
    <source>
        <dbReference type="EMBL" id="KAF6041631.1"/>
    </source>
</evidence>
<dbReference type="PANTHER" id="PTHR12137">
    <property type="entry name" value="CARBOHYDRATE SULFOTRANSFERASE"/>
    <property type="match status" value="1"/>
</dbReference>
<organism evidence="10 11">
    <name type="scientific">Bugula neritina</name>
    <name type="common">Brown bryozoan</name>
    <name type="synonym">Sertularia neritina</name>
    <dbReference type="NCBI Taxonomy" id="10212"/>
    <lineage>
        <taxon>Eukaryota</taxon>
        <taxon>Metazoa</taxon>
        <taxon>Spiralia</taxon>
        <taxon>Lophotrochozoa</taxon>
        <taxon>Bryozoa</taxon>
        <taxon>Gymnolaemata</taxon>
        <taxon>Cheilostomatida</taxon>
        <taxon>Flustrina</taxon>
        <taxon>Buguloidea</taxon>
        <taxon>Bugulidae</taxon>
        <taxon>Bugula</taxon>
    </lineage>
</organism>
<sequence>MLLYFQRLNLIYCPISQAFDGEFKQAMLKAEGTKMTLRQFYRLSEQQAIHSEAQKLNLRSSVRLHPEKLDGGHHRSLVVVRNPWSRLAIAYRNSIGSMKYTSRCTKHMKAGSQVLTFKEFLECVLSHANDSFSMNKLDTTLSPIHTLCSVCRLRLTAVGKL</sequence>
<protein>
    <recommendedName>
        <fullName evidence="9">Carbohydrate sulfotransferase</fullName>
        <ecNumber evidence="9">2.8.2.-</ecNumber>
    </recommendedName>
</protein>
<evidence type="ECO:0000256" key="9">
    <source>
        <dbReference type="RuleBase" id="RU364020"/>
    </source>
</evidence>
<comment type="subcellular location">
    <subcellularLocation>
        <location evidence="1 9">Golgi apparatus membrane</location>
        <topology evidence="1 9">Single-pass type II membrane protein</topology>
    </subcellularLocation>
</comment>
<dbReference type="AlphaFoldDB" id="A0A7J7KTW5"/>
<evidence type="ECO:0000256" key="4">
    <source>
        <dbReference type="ARBA" id="ARBA00022692"/>
    </source>
</evidence>
<keyword evidence="4" id="KW-0812">Transmembrane</keyword>
<evidence type="ECO:0000256" key="7">
    <source>
        <dbReference type="ARBA" id="ARBA00023136"/>
    </source>
</evidence>
<keyword evidence="9" id="KW-0735">Signal-anchor</keyword>
<keyword evidence="6 9" id="KW-0333">Golgi apparatus</keyword>
<keyword evidence="8 9" id="KW-0325">Glycoprotein</keyword>
<evidence type="ECO:0000256" key="2">
    <source>
        <dbReference type="ARBA" id="ARBA00006339"/>
    </source>
</evidence>
<dbReference type="EMBL" id="VXIV02000011">
    <property type="protein sequence ID" value="KAF6041631.1"/>
    <property type="molecule type" value="Genomic_DNA"/>
</dbReference>
<evidence type="ECO:0000256" key="5">
    <source>
        <dbReference type="ARBA" id="ARBA00022989"/>
    </source>
</evidence>
<keyword evidence="11" id="KW-1185">Reference proteome</keyword>
<comment type="caution">
    <text evidence="10">The sequence shown here is derived from an EMBL/GenBank/DDBJ whole genome shotgun (WGS) entry which is preliminary data.</text>
</comment>
<evidence type="ECO:0000256" key="3">
    <source>
        <dbReference type="ARBA" id="ARBA00022679"/>
    </source>
</evidence>
<dbReference type="PANTHER" id="PTHR12137:SF54">
    <property type="entry name" value="CARBOHYDRATE SULFOTRANSFERASE"/>
    <property type="match status" value="1"/>
</dbReference>
<dbReference type="GO" id="GO:0008146">
    <property type="term" value="F:sulfotransferase activity"/>
    <property type="evidence" value="ECO:0007669"/>
    <property type="project" value="InterPro"/>
</dbReference>
<reference evidence="10" key="1">
    <citation type="submission" date="2020-06" db="EMBL/GenBank/DDBJ databases">
        <title>Draft genome of Bugula neritina, a colonial animal packing powerful symbionts and potential medicines.</title>
        <authorList>
            <person name="Rayko M."/>
        </authorList>
    </citation>
    <scope>NUCLEOTIDE SEQUENCE [LARGE SCALE GENOMIC DNA]</scope>
    <source>
        <strain evidence="10">Kwan_BN1</strain>
    </source>
</reference>
<dbReference type="EC" id="2.8.2.-" evidence="9"/>
<dbReference type="InterPro" id="IPR005331">
    <property type="entry name" value="Sulfotransferase"/>
</dbReference>
<evidence type="ECO:0000256" key="8">
    <source>
        <dbReference type="ARBA" id="ARBA00023180"/>
    </source>
</evidence>
<dbReference type="InterPro" id="IPR018011">
    <property type="entry name" value="Carb_sulfotrans_8-10"/>
</dbReference>
<evidence type="ECO:0000313" key="11">
    <source>
        <dbReference type="Proteomes" id="UP000593567"/>
    </source>
</evidence>
<name>A0A7J7KTW5_BUGNE</name>
<dbReference type="Proteomes" id="UP000593567">
    <property type="component" value="Unassembled WGS sequence"/>
</dbReference>
<keyword evidence="5" id="KW-1133">Transmembrane helix</keyword>
<evidence type="ECO:0000256" key="6">
    <source>
        <dbReference type="ARBA" id="ARBA00023034"/>
    </source>
</evidence>
<gene>
    <name evidence="10" type="ORF">EB796_000059</name>
</gene>
<keyword evidence="9" id="KW-0119">Carbohydrate metabolism</keyword>
<accession>A0A7J7KTW5</accession>
<dbReference type="Pfam" id="PF03567">
    <property type="entry name" value="Sulfotransfer_2"/>
    <property type="match status" value="1"/>
</dbReference>
<evidence type="ECO:0000256" key="1">
    <source>
        <dbReference type="ARBA" id="ARBA00004323"/>
    </source>
</evidence>
<keyword evidence="3 9" id="KW-0808">Transferase</keyword>
<comment type="similarity">
    <text evidence="2 9">Belongs to the sulfotransferase 2 family.</text>
</comment>
<keyword evidence="7" id="KW-0472">Membrane</keyword>